<evidence type="ECO:0000259" key="8">
    <source>
        <dbReference type="Pfam" id="PF07669"/>
    </source>
</evidence>
<keyword evidence="3 9" id="KW-0489">Methyltransferase</keyword>
<feature type="domain" description="Type II methyltransferase M.TaqI-like" evidence="8">
    <location>
        <begin position="632"/>
        <end position="967"/>
    </location>
</feature>
<evidence type="ECO:0000256" key="4">
    <source>
        <dbReference type="ARBA" id="ARBA00022679"/>
    </source>
</evidence>
<evidence type="ECO:0000313" key="10">
    <source>
        <dbReference type="Proteomes" id="UP000308891"/>
    </source>
</evidence>
<reference evidence="9 10" key="1">
    <citation type="submission" date="2019-04" db="EMBL/GenBank/DDBJ databases">
        <title>Crenobacter sp. nov.</title>
        <authorList>
            <person name="Shi S."/>
        </authorList>
    </citation>
    <scope>NUCLEOTIDE SEQUENCE [LARGE SCALE GENOMIC DNA]</scope>
    <source>
        <strain evidence="9 10">GY 70310</strain>
    </source>
</reference>
<dbReference type="GO" id="GO:0003676">
    <property type="term" value="F:nucleic acid binding"/>
    <property type="evidence" value="ECO:0007669"/>
    <property type="project" value="InterPro"/>
</dbReference>
<dbReference type="RefSeq" id="WP_136554613.1">
    <property type="nucleotide sequence ID" value="NZ_STGJ01000014.1"/>
</dbReference>
<dbReference type="EC" id="2.1.1.72" evidence="2"/>
<dbReference type="InterPro" id="IPR029063">
    <property type="entry name" value="SAM-dependent_MTases_sf"/>
</dbReference>
<dbReference type="Pfam" id="PF07669">
    <property type="entry name" value="Eco57I"/>
    <property type="match status" value="1"/>
</dbReference>
<dbReference type="SUPFAM" id="SSF53335">
    <property type="entry name" value="S-adenosyl-L-methionine-dependent methyltransferases"/>
    <property type="match status" value="1"/>
</dbReference>
<dbReference type="PANTHER" id="PTHR33841">
    <property type="entry name" value="DNA METHYLTRANSFERASE YEEA-RELATED"/>
    <property type="match status" value="1"/>
</dbReference>
<evidence type="ECO:0000256" key="7">
    <source>
        <dbReference type="SAM" id="MobiDB-lite"/>
    </source>
</evidence>
<dbReference type="OrthoDB" id="9782445at2"/>
<dbReference type="EMBL" id="STGJ01000014">
    <property type="protein sequence ID" value="TIC80327.1"/>
    <property type="molecule type" value="Genomic_DNA"/>
</dbReference>
<dbReference type="InterPro" id="IPR050953">
    <property type="entry name" value="N4_N6_ade-DNA_methylase"/>
</dbReference>
<protein>
    <recommendedName>
        <fullName evidence="2">site-specific DNA-methyltransferase (adenine-specific)</fullName>
        <ecNumber evidence="2">2.1.1.72</ecNumber>
    </recommendedName>
</protein>
<keyword evidence="5" id="KW-0949">S-adenosyl-L-methionine</keyword>
<dbReference type="Gene3D" id="3.40.50.150">
    <property type="entry name" value="Vaccinia Virus protein VP39"/>
    <property type="match status" value="2"/>
</dbReference>
<feature type="region of interest" description="Disordered" evidence="7">
    <location>
        <begin position="463"/>
        <end position="491"/>
    </location>
</feature>
<comment type="similarity">
    <text evidence="1">Belongs to the N(4)/N(6)-methyltransferase family.</text>
</comment>
<comment type="caution">
    <text evidence="9">The sequence shown here is derived from an EMBL/GenBank/DDBJ whole genome shotgun (WGS) entry which is preliminary data.</text>
</comment>
<evidence type="ECO:0000256" key="1">
    <source>
        <dbReference type="ARBA" id="ARBA00006594"/>
    </source>
</evidence>
<evidence type="ECO:0000256" key="2">
    <source>
        <dbReference type="ARBA" id="ARBA00011900"/>
    </source>
</evidence>
<dbReference type="GO" id="GO:0032259">
    <property type="term" value="P:methylation"/>
    <property type="evidence" value="ECO:0007669"/>
    <property type="project" value="UniProtKB-KW"/>
</dbReference>
<evidence type="ECO:0000256" key="3">
    <source>
        <dbReference type="ARBA" id="ARBA00022603"/>
    </source>
</evidence>
<dbReference type="InterPro" id="IPR011639">
    <property type="entry name" value="MethylTrfase_TaqI-like_dom"/>
</dbReference>
<evidence type="ECO:0000256" key="5">
    <source>
        <dbReference type="ARBA" id="ARBA00022691"/>
    </source>
</evidence>
<organism evidence="9 10">
    <name type="scientific">Crenobacter intestini</name>
    <dbReference type="NCBI Taxonomy" id="2563443"/>
    <lineage>
        <taxon>Bacteria</taxon>
        <taxon>Pseudomonadati</taxon>
        <taxon>Pseudomonadota</taxon>
        <taxon>Betaproteobacteria</taxon>
        <taxon>Neisseriales</taxon>
        <taxon>Neisseriaceae</taxon>
        <taxon>Crenobacter</taxon>
    </lineage>
</organism>
<dbReference type="InterPro" id="IPR002052">
    <property type="entry name" value="DNA_methylase_N6_adenine_CS"/>
</dbReference>
<keyword evidence="10" id="KW-1185">Reference proteome</keyword>
<name>A0A4T0UNY8_9NEIS</name>
<gene>
    <name evidence="9" type="ORF">E5K04_12545</name>
</gene>
<feature type="compositionally biased region" description="Acidic residues" evidence="7">
    <location>
        <begin position="475"/>
        <end position="486"/>
    </location>
</feature>
<dbReference type="GO" id="GO:0006304">
    <property type="term" value="P:DNA modification"/>
    <property type="evidence" value="ECO:0007669"/>
    <property type="project" value="InterPro"/>
</dbReference>
<dbReference type="Proteomes" id="UP000308891">
    <property type="component" value="Unassembled WGS sequence"/>
</dbReference>
<comment type="catalytic activity">
    <reaction evidence="6">
        <text>a 2'-deoxyadenosine in DNA + S-adenosyl-L-methionine = an N(6)-methyl-2'-deoxyadenosine in DNA + S-adenosyl-L-homocysteine + H(+)</text>
        <dbReference type="Rhea" id="RHEA:15197"/>
        <dbReference type="Rhea" id="RHEA-COMP:12418"/>
        <dbReference type="Rhea" id="RHEA-COMP:12419"/>
        <dbReference type="ChEBI" id="CHEBI:15378"/>
        <dbReference type="ChEBI" id="CHEBI:57856"/>
        <dbReference type="ChEBI" id="CHEBI:59789"/>
        <dbReference type="ChEBI" id="CHEBI:90615"/>
        <dbReference type="ChEBI" id="CHEBI:90616"/>
        <dbReference type="EC" id="2.1.1.72"/>
    </reaction>
</comment>
<dbReference type="PANTHER" id="PTHR33841:SF5">
    <property type="entry name" value="DNA METHYLASE (MODIFICATION METHYLASE) (METHYLTRANSFERASE)-RELATED"/>
    <property type="match status" value="1"/>
</dbReference>
<dbReference type="PROSITE" id="PS00092">
    <property type="entry name" value="N6_MTASE"/>
    <property type="match status" value="1"/>
</dbReference>
<dbReference type="GO" id="GO:0009007">
    <property type="term" value="F:site-specific DNA-methyltransferase (adenine-specific) activity"/>
    <property type="evidence" value="ECO:0007669"/>
    <property type="project" value="UniProtKB-EC"/>
</dbReference>
<proteinExistence type="inferred from homology"/>
<evidence type="ECO:0000313" key="9">
    <source>
        <dbReference type="EMBL" id="TIC80327.1"/>
    </source>
</evidence>
<sequence length="1634" mass="182343">MSFAVSGLGNANEFYSQHYLDEILEKDLKDLFDRWKAAGAASPLARLRSAAGTNGYFRARERFLAERRPDERAARLNDLAEPLLDALGYRLAPEALPLADGSLPVLGAWRDSRGQPLLVVVAALARPGDEDTPPLQLQPEAGGADWEETISRRLFADDHPPRWVLLVHHEQWLLIERSKWGRKALLSFDLQELFGPRDEARLRAFAALAGSQSVLPGEDGASLLDTLDDHSHKHAFEVSTDLKYALRECIELIANEAIHYKRTVAKEKIYERNDVDLARQLGRESLRYMYRLLFMFYIEARPELGYAPVDAEAYLKGYSVEHLRELEQTPLTTPDAQDGYYFHHSLERLFDLIWQGFPRRGGAGQSDLLAPHDALLDTGFTIAPLQGHLFDPARTPLLGSVRLRNRVLQQVIELMSLSRGGGKRRRGRISYATLGINQLGAVYESLLSFRGFFAEENLYEVQPDPKGSKAAPAADGEDDNEDDEAAAPDAGKAAELDPLAAAYFVPESRIGDYSNGERLFGGEPRLHRKGSFIYRLAGREREKSASYYTPEVLTRCLVEHALAEILPGKSADEILALTVCEPAMGSAAFLNEAVNQLAEAYLQAKQKELGRTIPHEAYAEEKQRVRMYLADNSVYGVDLNPVAGELAEVSLWLNAIFKGSHVPWFGLQLFTGNSLVGARREVFSTAQLTPGKGEAGLPERDWRAAAPRALTLTQPPAATDVFHFLLPADGMAMVSDKVVKALEPAAVEAFKQWRKAFTAPLSKDEIRRVQALTAAADALWQQHAEELARVRRATSDELYVWPDPAPNRAPTSTAEKDAIYQREMLSDAQKNASPYRRLKLVMDAWCALWFWPLDKAEDLPTREEWWFVLETVLIGSASLAAAPADDLFADTLAQPALNFTPERDRFGHVDLAALEAALPQLQVAQQVATAQRFFHWVLEFADLFKARGGFDVVLGNPPWIKLEWNEQALLSDFDPRFAIRKLSAAETARQREAVFAEFPQARAEYLTECVATEGMGAFLNATQNYPLLKGQQSNLYKCFLPQVWQIGAGVQALLHPEGVYDDPKGGALRAALYPRLRAHYQFENQLTLFAEVHHNTKFSINIYESALAEPQFRHLANLFHPATVRACLSHAGGGRVPGIKRDEGGWDVTGHASRIVEVDEALLATFAKLYDVPGTPPHEARLPAVHSRELVSVLAKFARVPRRLGDLQGDYYTTVCFDETYAQRDGTIRRRGQGEQGFVDTPADFVLSGPHFFVGNPLNKTPRAVCTLNSHYDVLDLTTLPDDYLPRSNYLPACSAVEYARRVPRVSWVEEGESEAKAVTGYYRHTNREMLSQSGERTLISILLPPGVGHVHTCISTAFKSSVRLLDFHALTLSIPLDFFMKSTGAGHANHAYLSRLPIQLPNLAIRQALHLRALALSGLTTHYADLWRDCWQHDFREDGWASADPRLDPGFFSKLTPDWQRGCALRSDYARRQALVEIDVLAAQALGLTLDELLTIYRVQFPVMRQYERDTWYDAHGRIVFTPSKGLVGVGLPRKAGKKDAACTLYYPDARRDSRRLGWEDIQPKDGVPQLPDGSVIEATVLDDTQAGGPVERKVRYVAPFTLADREADYRTAWAHFAARGLTDTNPPAKEKA</sequence>
<evidence type="ECO:0000256" key="6">
    <source>
        <dbReference type="ARBA" id="ARBA00047942"/>
    </source>
</evidence>
<accession>A0A4T0UNY8</accession>
<keyword evidence="4 9" id="KW-0808">Transferase</keyword>